<dbReference type="PRINTS" id="PR00105">
    <property type="entry name" value="C5METTRFRASE"/>
</dbReference>
<dbReference type="EC" id="2.1.1.37" evidence="7"/>
<evidence type="ECO:0000256" key="2">
    <source>
        <dbReference type="ARBA" id="ARBA00022679"/>
    </source>
</evidence>
<keyword evidence="1 5" id="KW-0489">Methyltransferase</keyword>
<evidence type="ECO:0000256" key="3">
    <source>
        <dbReference type="ARBA" id="ARBA00022691"/>
    </source>
</evidence>
<dbReference type="InterPro" id="IPR050390">
    <property type="entry name" value="C5-Methyltransferase"/>
</dbReference>
<keyword evidence="4" id="KW-0680">Restriction system</keyword>
<dbReference type="PANTHER" id="PTHR10629">
    <property type="entry name" value="CYTOSINE-SPECIFIC METHYLTRANSFERASE"/>
    <property type="match status" value="1"/>
</dbReference>
<sequence>MNEKDRITNTKPIAIDLFAGAGGMSEALKTAGFDVQGAIEYDKVFASTYEKNHGHHVWIDDIRKVSCAEFGEKYKIIPRELDLLAGCSPCQGFSKQFSYKNNKKNEENALFTEIEADERREKKEDERNLLVFEYLRFVRYFSPKYILFENVPGILSHPQIFNDFIAKLKRKQQNYPGYYIQFNTINAADYGVPQRRKRFVLIGKRRDLHDGERIENIYPRATHCNPKKTNESEGRNPWVSLREVIGHLPQIQAGETHAADPLHFSKRISLDNKIRLEHTPHNGGGRKDWPESLWLTCHKPDKENVGYGDVYGRMNYDLVSPTLTGGCLSVAKGRFAHPDQNRAISAREAAIIQTFPINYVFNGTKEQIAMQIGNAVPVKMGLAFASNIIKEINLIKSEVKITNKAIETREFQNVN</sequence>
<dbReference type="PANTHER" id="PTHR10629:SF52">
    <property type="entry name" value="DNA (CYTOSINE-5)-METHYLTRANSFERASE 1"/>
    <property type="match status" value="1"/>
</dbReference>
<evidence type="ECO:0000256" key="1">
    <source>
        <dbReference type="ARBA" id="ARBA00022603"/>
    </source>
</evidence>
<feature type="active site" evidence="5">
    <location>
        <position position="90"/>
    </location>
</feature>
<gene>
    <name evidence="8" type="ORF">OB236_10035</name>
</gene>
<keyword evidence="3 5" id="KW-0949">S-adenosyl-L-methionine</keyword>
<organism evidence="8 9">
    <name type="scientific">Paenibacillus baimaensis</name>
    <dbReference type="NCBI Taxonomy" id="2982185"/>
    <lineage>
        <taxon>Bacteria</taxon>
        <taxon>Bacillati</taxon>
        <taxon>Bacillota</taxon>
        <taxon>Bacilli</taxon>
        <taxon>Bacillales</taxon>
        <taxon>Paenibacillaceae</taxon>
        <taxon>Paenibacillus</taxon>
    </lineage>
</organism>
<comment type="caution">
    <text evidence="8">The sequence shown here is derived from an EMBL/GenBank/DDBJ whole genome shotgun (WGS) entry which is preliminary data.</text>
</comment>
<dbReference type="InterPro" id="IPR018117">
    <property type="entry name" value="C5_DNA_meth_AS"/>
</dbReference>
<evidence type="ECO:0000256" key="6">
    <source>
        <dbReference type="RuleBase" id="RU000416"/>
    </source>
</evidence>
<dbReference type="SUPFAM" id="SSF53335">
    <property type="entry name" value="S-adenosyl-L-methionine-dependent methyltransferases"/>
    <property type="match status" value="1"/>
</dbReference>
<accession>A0ABT2UCU9</accession>
<dbReference type="InterPro" id="IPR029063">
    <property type="entry name" value="SAM-dependent_MTases_sf"/>
</dbReference>
<proteinExistence type="inferred from homology"/>
<keyword evidence="2 5" id="KW-0808">Transferase</keyword>
<comment type="catalytic activity">
    <reaction evidence="7">
        <text>a 2'-deoxycytidine in DNA + S-adenosyl-L-methionine = a 5-methyl-2'-deoxycytidine in DNA + S-adenosyl-L-homocysteine + H(+)</text>
        <dbReference type="Rhea" id="RHEA:13681"/>
        <dbReference type="Rhea" id="RHEA-COMP:11369"/>
        <dbReference type="Rhea" id="RHEA-COMP:11370"/>
        <dbReference type="ChEBI" id="CHEBI:15378"/>
        <dbReference type="ChEBI" id="CHEBI:57856"/>
        <dbReference type="ChEBI" id="CHEBI:59789"/>
        <dbReference type="ChEBI" id="CHEBI:85452"/>
        <dbReference type="ChEBI" id="CHEBI:85454"/>
        <dbReference type="EC" id="2.1.1.37"/>
    </reaction>
</comment>
<comment type="similarity">
    <text evidence="5 6">Belongs to the class I-like SAM-binding methyltransferase superfamily. C5-methyltransferase family.</text>
</comment>
<name>A0ABT2UCU9_9BACL</name>
<dbReference type="GO" id="GO:0032259">
    <property type="term" value="P:methylation"/>
    <property type="evidence" value="ECO:0007669"/>
    <property type="project" value="UniProtKB-KW"/>
</dbReference>
<evidence type="ECO:0000256" key="5">
    <source>
        <dbReference type="PROSITE-ProRule" id="PRU01016"/>
    </source>
</evidence>
<keyword evidence="9" id="KW-1185">Reference proteome</keyword>
<evidence type="ECO:0000313" key="8">
    <source>
        <dbReference type="EMBL" id="MCU6792467.1"/>
    </source>
</evidence>
<dbReference type="Gene3D" id="3.40.50.150">
    <property type="entry name" value="Vaccinia Virus protein VP39"/>
    <property type="match status" value="1"/>
</dbReference>
<dbReference type="PROSITE" id="PS00094">
    <property type="entry name" value="C5_MTASE_1"/>
    <property type="match status" value="1"/>
</dbReference>
<dbReference type="Pfam" id="PF00145">
    <property type="entry name" value="DNA_methylase"/>
    <property type="match status" value="1"/>
</dbReference>
<dbReference type="PROSITE" id="PS51679">
    <property type="entry name" value="SAM_MT_C5"/>
    <property type="match status" value="1"/>
</dbReference>
<evidence type="ECO:0000313" key="9">
    <source>
        <dbReference type="Proteomes" id="UP001652445"/>
    </source>
</evidence>
<dbReference type="Proteomes" id="UP001652445">
    <property type="component" value="Unassembled WGS sequence"/>
</dbReference>
<protein>
    <recommendedName>
        <fullName evidence="7">Cytosine-specific methyltransferase</fullName>
        <ecNumber evidence="7">2.1.1.37</ecNumber>
    </recommendedName>
</protein>
<evidence type="ECO:0000256" key="7">
    <source>
        <dbReference type="RuleBase" id="RU000417"/>
    </source>
</evidence>
<dbReference type="Gene3D" id="3.90.120.10">
    <property type="entry name" value="DNA Methylase, subunit A, domain 2"/>
    <property type="match status" value="1"/>
</dbReference>
<dbReference type="NCBIfam" id="TIGR00675">
    <property type="entry name" value="dcm"/>
    <property type="match status" value="1"/>
</dbReference>
<reference evidence="8 9" key="1">
    <citation type="submission" date="2022-09" db="EMBL/GenBank/DDBJ databases">
        <authorList>
            <person name="Han X.L."/>
            <person name="Wang Q."/>
            <person name="Lu T."/>
        </authorList>
    </citation>
    <scope>NUCLEOTIDE SEQUENCE [LARGE SCALE GENOMIC DNA]</scope>
    <source>
        <strain evidence="8 9">WQ 127069</strain>
    </source>
</reference>
<dbReference type="GO" id="GO:0008168">
    <property type="term" value="F:methyltransferase activity"/>
    <property type="evidence" value="ECO:0007669"/>
    <property type="project" value="UniProtKB-KW"/>
</dbReference>
<evidence type="ECO:0000256" key="4">
    <source>
        <dbReference type="ARBA" id="ARBA00022747"/>
    </source>
</evidence>
<dbReference type="InterPro" id="IPR001525">
    <property type="entry name" value="C5_MeTfrase"/>
</dbReference>
<dbReference type="EMBL" id="JAOQIO010000023">
    <property type="protein sequence ID" value="MCU6792467.1"/>
    <property type="molecule type" value="Genomic_DNA"/>
</dbReference>